<evidence type="ECO:0000313" key="6">
    <source>
        <dbReference type="Proteomes" id="UP000317036"/>
    </source>
</evidence>
<comment type="similarity">
    <text evidence="1">Belongs to the CdaR family.</text>
</comment>
<evidence type="ECO:0000259" key="4">
    <source>
        <dbReference type="Pfam" id="PF17853"/>
    </source>
</evidence>
<dbReference type="Pfam" id="PF13556">
    <property type="entry name" value="HTH_30"/>
    <property type="match status" value="1"/>
</dbReference>
<feature type="domain" description="PucR C-terminal helix-turn-helix" evidence="3">
    <location>
        <begin position="466"/>
        <end position="524"/>
    </location>
</feature>
<keyword evidence="6" id="KW-1185">Reference proteome</keyword>
<dbReference type="InterPro" id="IPR025736">
    <property type="entry name" value="PucR_C-HTH_dom"/>
</dbReference>
<dbReference type="RefSeq" id="WP_144842378.1">
    <property type="nucleotide sequence ID" value="NZ_VNJI01000001.1"/>
</dbReference>
<sequence>MAITVSEAMGIGGLVHCRIVAGERGMDRRMDSITVMEVPDVIRWLKGSVLLLTSLYPIKEDEQAIGQLVRQLHAAGGCALAIKTGPYVKEIPAIIKDEGNRLNFPIIEIHPDVSYLDIMTPLLERILKKLDTGKEQLDLFFQWMTELAVSGKGIAPLVEALEQMTDNPLTVGSDFAALELDKGLSFAPLTYAQKSELKTAKRPLRMNRFLEGALTPCIVTPMLLNDELYGEVTCWQTRRAFAEQDYDILYRTMVLMAMEWMKLVTKADVEQSFKDSFLSEVVLGRNQDSAETMAKGAQFGWELDQDFEVLCIAAEHQGDDVWSPERKRRVLQLVYSFFRYEAFKAIVTQLKGRVVVLLPARPRELPVKEAAKSLRQHLQEGCPELLFRIGMGRSYPGLTGIHQGYVEAVKALELGKPVGQQGCIHYEELGLFRLLSQFQDREELDGLYGETVGKLVAYDAIHQSGLVPTLETYFARNCSVSDTAEQLFIHVNTMKYRLQKMEQLTGCKVNEAEQRLLLHVGLKIHQLMKMESSY</sequence>
<dbReference type="Pfam" id="PF17853">
    <property type="entry name" value="GGDEF_2"/>
    <property type="match status" value="1"/>
</dbReference>
<dbReference type="Gene3D" id="1.10.10.2840">
    <property type="entry name" value="PucR C-terminal helix-turn-helix domain"/>
    <property type="match status" value="1"/>
</dbReference>
<feature type="domain" description="Purine catabolism PurC-like" evidence="2">
    <location>
        <begin position="16"/>
        <end position="126"/>
    </location>
</feature>
<accession>A0A559KI29</accession>
<dbReference type="AlphaFoldDB" id="A0A559KI29"/>
<dbReference type="InterPro" id="IPR041522">
    <property type="entry name" value="CdaR_GGDEF"/>
</dbReference>
<evidence type="ECO:0000313" key="5">
    <source>
        <dbReference type="EMBL" id="TVY11795.1"/>
    </source>
</evidence>
<reference evidence="5 6" key="1">
    <citation type="submission" date="2019-07" db="EMBL/GenBank/DDBJ databases">
        <authorList>
            <person name="Kim J."/>
        </authorList>
    </citation>
    <scope>NUCLEOTIDE SEQUENCE [LARGE SCALE GENOMIC DNA]</scope>
    <source>
        <strain evidence="5 6">JC52</strain>
    </source>
</reference>
<dbReference type="Pfam" id="PF07905">
    <property type="entry name" value="PucR"/>
    <property type="match status" value="1"/>
</dbReference>
<dbReference type="InterPro" id="IPR012914">
    <property type="entry name" value="PucR_dom"/>
</dbReference>
<name>A0A559KI29_9BACL</name>
<dbReference type="InterPro" id="IPR042070">
    <property type="entry name" value="PucR_C-HTH_sf"/>
</dbReference>
<proteinExistence type="inferred from homology"/>
<protein>
    <submittedName>
        <fullName evidence="5">PucR family transcriptional regulator</fullName>
    </submittedName>
</protein>
<comment type="caution">
    <text evidence="5">The sequence shown here is derived from an EMBL/GenBank/DDBJ whole genome shotgun (WGS) entry which is preliminary data.</text>
</comment>
<dbReference type="PANTHER" id="PTHR33744:SF1">
    <property type="entry name" value="DNA-BINDING TRANSCRIPTIONAL ACTIVATOR ADER"/>
    <property type="match status" value="1"/>
</dbReference>
<dbReference type="OrthoDB" id="142218at2"/>
<evidence type="ECO:0000259" key="2">
    <source>
        <dbReference type="Pfam" id="PF07905"/>
    </source>
</evidence>
<evidence type="ECO:0000259" key="3">
    <source>
        <dbReference type="Pfam" id="PF13556"/>
    </source>
</evidence>
<dbReference type="Proteomes" id="UP000317036">
    <property type="component" value="Unassembled WGS sequence"/>
</dbReference>
<dbReference type="PANTHER" id="PTHR33744">
    <property type="entry name" value="CARBOHYDRATE DIACID REGULATOR"/>
    <property type="match status" value="1"/>
</dbReference>
<dbReference type="EMBL" id="VNJI01000001">
    <property type="protein sequence ID" value="TVY11795.1"/>
    <property type="molecule type" value="Genomic_DNA"/>
</dbReference>
<evidence type="ECO:0000256" key="1">
    <source>
        <dbReference type="ARBA" id="ARBA00006754"/>
    </source>
</evidence>
<gene>
    <name evidence="5" type="ORF">FPZ49_00415</name>
</gene>
<dbReference type="InterPro" id="IPR051448">
    <property type="entry name" value="CdaR-like_regulators"/>
</dbReference>
<feature type="domain" description="CdaR GGDEF-like" evidence="4">
    <location>
        <begin position="285"/>
        <end position="414"/>
    </location>
</feature>
<organism evidence="5 6">
    <name type="scientific">Paenibacillus cremeus</name>
    <dbReference type="NCBI Taxonomy" id="2163881"/>
    <lineage>
        <taxon>Bacteria</taxon>
        <taxon>Bacillati</taxon>
        <taxon>Bacillota</taxon>
        <taxon>Bacilli</taxon>
        <taxon>Bacillales</taxon>
        <taxon>Paenibacillaceae</taxon>
        <taxon>Paenibacillus</taxon>
    </lineage>
</organism>